<evidence type="ECO:0000256" key="3">
    <source>
        <dbReference type="ARBA" id="ARBA00022692"/>
    </source>
</evidence>
<feature type="coiled-coil region" evidence="9">
    <location>
        <begin position="71"/>
        <end position="98"/>
    </location>
</feature>
<keyword evidence="12" id="KW-1185">Reference proteome</keyword>
<evidence type="ECO:0000256" key="6">
    <source>
        <dbReference type="ARBA" id="ARBA00023136"/>
    </source>
</evidence>
<comment type="subcellular location">
    <subcellularLocation>
        <location evidence="1">Membrane</location>
        <topology evidence="1">Multi-pass membrane protein</topology>
    </subcellularLocation>
</comment>
<feature type="transmembrane region" description="Helical" evidence="10">
    <location>
        <begin position="530"/>
        <end position="551"/>
    </location>
</feature>
<evidence type="ECO:0008006" key="13">
    <source>
        <dbReference type="Google" id="ProtNLM"/>
    </source>
</evidence>
<dbReference type="EMBL" id="JAPXFL010000004">
    <property type="protein sequence ID" value="KAK9507955.1"/>
    <property type="molecule type" value="Genomic_DNA"/>
</dbReference>
<keyword evidence="8" id="KW-0807">Transducer</keyword>
<accession>A0AAW1DDZ1</accession>
<evidence type="ECO:0000256" key="7">
    <source>
        <dbReference type="ARBA" id="ARBA00023170"/>
    </source>
</evidence>
<reference evidence="11 12" key="1">
    <citation type="submission" date="2022-12" db="EMBL/GenBank/DDBJ databases">
        <title>Chromosome-level genome assembly of true bugs.</title>
        <authorList>
            <person name="Ma L."/>
            <person name="Li H."/>
        </authorList>
    </citation>
    <scope>NUCLEOTIDE SEQUENCE [LARGE SCALE GENOMIC DNA]</scope>
    <source>
        <strain evidence="11">Lab_2022b</strain>
    </source>
</reference>
<organism evidence="11 12">
    <name type="scientific">Rhynocoris fuscipes</name>
    <dbReference type="NCBI Taxonomy" id="488301"/>
    <lineage>
        <taxon>Eukaryota</taxon>
        <taxon>Metazoa</taxon>
        <taxon>Ecdysozoa</taxon>
        <taxon>Arthropoda</taxon>
        <taxon>Hexapoda</taxon>
        <taxon>Insecta</taxon>
        <taxon>Pterygota</taxon>
        <taxon>Neoptera</taxon>
        <taxon>Paraneoptera</taxon>
        <taxon>Hemiptera</taxon>
        <taxon>Heteroptera</taxon>
        <taxon>Panheteroptera</taxon>
        <taxon>Cimicomorpha</taxon>
        <taxon>Reduviidae</taxon>
        <taxon>Harpactorinae</taxon>
        <taxon>Harpactorini</taxon>
        <taxon>Rhynocoris</taxon>
    </lineage>
</organism>
<evidence type="ECO:0000256" key="4">
    <source>
        <dbReference type="ARBA" id="ARBA00022725"/>
    </source>
</evidence>
<feature type="transmembrane region" description="Helical" evidence="10">
    <location>
        <begin position="112"/>
        <end position="129"/>
    </location>
</feature>
<comment type="caution">
    <text evidence="11">The sequence shown here is derived from an EMBL/GenBank/DDBJ whole genome shotgun (WGS) entry which is preliminary data.</text>
</comment>
<keyword evidence="3 10" id="KW-0812">Transmembrane</keyword>
<dbReference type="GO" id="GO:0004984">
    <property type="term" value="F:olfactory receptor activity"/>
    <property type="evidence" value="ECO:0007669"/>
    <property type="project" value="InterPro"/>
</dbReference>
<dbReference type="PANTHER" id="PTHR21137">
    <property type="entry name" value="ODORANT RECEPTOR"/>
    <property type="match status" value="1"/>
</dbReference>
<dbReference type="Pfam" id="PF02949">
    <property type="entry name" value="7tm_6"/>
    <property type="match status" value="2"/>
</dbReference>
<sequence length="703" mass="81972">MVFNRKPWIFLYIGCHWIIVNSFGLSSVNITDSESRTVIGLFIGSRSVEDLSGFLSSLAVYLMTFPKMVTFILKEKEIRDLLERLENIRSEMLKDEKNREYVVKAGNTSRKLVTVLILYGLSGPLLGFIKQTISDYMTDFNDKRFYVQVWYPWSIDEVWAYLGTNLWVTLSIESSIIGSTCFTIFHVTFALQMSSYLKILQKYFETKGPANKEIYEQHKVILKLIEDYNEIFCRQMIIETLAAPVLPCGIGLVFIRDLRRNGFRNFDAIQKLTCCFLNTLTLCCGGQEIITQVERLHEASYMSKWYEEKPKVRKNLLMLMTRTLKTTSIHYRQFIKFDHECMAKIPEHISPFKIVYYNYKYSGFMVIDRKPLAVLYTTCHWVIVNSFGLSSVVGLLIGSRSVEDITGFLSSLAVYLMTFPKMVTYVLKGKEIRDLLERLENFRSEMLKDEENKDYILKAGNTSRKLVTALILYGLSGPPLGFIKQTISDYMTDFNDKRFYVHVWFPWSIDEVWPYLGTNLWVTLSIESSILGNFGFTIFHITFALQMSAYLKILQKYFETKGPANKEIYEQHKVILKLIEDYNEIFCGQMIIETLAAPILPCGIGLIFIRDLRRNGFRNFDAIQKLTCCFLNTLILCCGGQEIITQVERLHEASYMSKWYEEKPEVRKDQLILMTRTLKTNSIHYRQFFKFDHERMANVNSIF</sequence>
<name>A0AAW1DDZ1_9HEMI</name>
<keyword evidence="5 10" id="KW-1133">Transmembrane helix</keyword>
<keyword evidence="6 10" id="KW-0472">Membrane</keyword>
<dbReference type="GO" id="GO:0005549">
    <property type="term" value="F:odorant binding"/>
    <property type="evidence" value="ECO:0007669"/>
    <property type="project" value="InterPro"/>
</dbReference>
<feature type="transmembrane region" description="Helical" evidence="10">
    <location>
        <begin position="166"/>
        <end position="191"/>
    </location>
</feature>
<evidence type="ECO:0000256" key="5">
    <source>
        <dbReference type="ARBA" id="ARBA00022989"/>
    </source>
</evidence>
<feature type="transmembrane region" description="Helical" evidence="10">
    <location>
        <begin position="9"/>
        <end position="31"/>
    </location>
</feature>
<keyword evidence="2" id="KW-0716">Sensory transduction</keyword>
<evidence type="ECO:0000256" key="9">
    <source>
        <dbReference type="SAM" id="Coils"/>
    </source>
</evidence>
<feature type="transmembrane region" description="Helical" evidence="10">
    <location>
        <begin position="590"/>
        <end position="609"/>
    </location>
</feature>
<feature type="transmembrane region" description="Helical" evidence="10">
    <location>
        <begin position="51"/>
        <end position="73"/>
    </location>
</feature>
<keyword evidence="7" id="KW-0675">Receptor</keyword>
<evidence type="ECO:0000256" key="2">
    <source>
        <dbReference type="ARBA" id="ARBA00022606"/>
    </source>
</evidence>
<gene>
    <name evidence="11" type="ORF">O3M35_007711</name>
</gene>
<evidence type="ECO:0000256" key="10">
    <source>
        <dbReference type="SAM" id="Phobius"/>
    </source>
</evidence>
<dbReference type="GO" id="GO:0005886">
    <property type="term" value="C:plasma membrane"/>
    <property type="evidence" value="ECO:0007669"/>
    <property type="project" value="TreeGrafter"/>
</dbReference>
<keyword evidence="9" id="KW-0175">Coiled coil</keyword>
<dbReference type="GO" id="GO:0007165">
    <property type="term" value="P:signal transduction"/>
    <property type="evidence" value="ECO:0007669"/>
    <property type="project" value="UniProtKB-KW"/>
</dbReference>
<feature type="transmembrane region" description="Helical" evidence="10">
    <location>
        <begin position="405"/>
        <end position="427"/>
    </location>
</feature>
<dbReference type="InterPro" id="IPR004117">
    <property type="entry name" value="7tm6_olfct_rcpt"/>
</dbReference>
<proteinExistence type="predicted"/>
<evidence type="ECO:0000256" key="1">
    <source>
        <dbReference type="ARBA" id="ARBA00004141"/>
    </source>
</evidence>
<evidence type="ECO:0000256" key="8">
    <source>
        <dbReference type="ARBA" id="ARBA00023224"/>
    </source>
</evidence>
<protein>
    <recommendedName>
        <fullName evidence="13">Odorant receptor</fullName>
    </recommendedName>
</protein>
<dbReference type="PANTHER" id="PTHR21137:SF43">
    <property type="entry name" value="ODORANT RECEPTOR 47A-RELATED"/>
    <property type="match status" value="1"/>
</dbReference>
<dbReference type="AlphaFoldDB" id="A0AAW1DDZ1"/>
<dbReference type="Proteomes" id="UP001461498">
    <property type="component" value="Unassembled WGS sequence"/>
</dbReference>
<feature type="transmembrane region" description="Helical" evidence="10">
    <location>
        <begin position="373"/>
        <end position="399"/>
    </location>
</feature>
<evidence type="ECO:0000313" key="12">
    <source>
        <dbReference type="Proteomes" id="UP001461498"/>
    </source>
</evidence>
<evidence type="ECO:0000313" key="11">
    <source>
        <dbReference type="EMBL" id="KAK9507955.1"/>
    </source>
</evidence>
<keyword evidence="4" id="KW-0552">Olfaction</keyword>